<dbReference type="Pfam" id="PF00512">
    <property type="entry name" value="HisKA"/>
    <property type="match status" value="1"/>
</dbReference>
<feature type="domain" description="Histidine kinase" evidence="9">
    <location>
        <begin position="517"/>
        <end position="650"/>
    </location>
</feature>
<dbReference type="PROSITE" id="PS50113">
    <property type="entry name" value="PAC"/>
    <property type="match status" value="2"/>
</dbReference>
<feature type="transmembrane region" description="Helical" evidence="8">
    <location>
        <begin position="183"/>
        <end position="204"/>
    </location>
</feature>
<dbReference type="PROSITE" id="PS50112">
    <property type="entry name" value="PAS"/>
    <property type="match status" value="2"/>
</dbReference>
<dbReference type="AlphaFoldDB" id="A0A2N6JYM2"/>
<dbReference type="FunFam" id="3.30.450.20:FF:000099">
    <property type="entry name" value="Sensory box sensor histidine kinase"/>
    <property type="match status" value="1"/>
</dbReference>
<feature type="non-terminal residue" evidence="12">
    <location>
        <position position="702"/>
    </location>
</feature>
<dbReference type="InterPro" id="IPR052162">
    <property type="entry name" value="Sensor_kinase/Photoreceptor"/>
</dbReference>
<dbReference type="SUPFAM" id="SSF47384">
    <property type="entry name" value="Homodimeric domain of signal transducing histidine kinase"/>
    <property type="match status" value="1"/>
</dbReference>
<dbReference type="SUPFAM" id="SSF55874">
    <property type="entry name" value="ATPase domain of HSP90 chaperone/DNA topoisomerase II/histidine kinase"/>
    <property type="match status" value="1"/>
</dbReference>
<evidence type="ECO:0000256" key="8">
    <source>
        <dbReference type="SAM" id="Phobius"/>
    </source>
</evidence>
<sequence>MKRPLLQQLTIGLGVGLILLVANAVISYHNTRKIIENEQWVSHTYQVLTELEKTLSTIKDAETGQRGYLLTGKEKYLEPYQTAIAHINEQLGRLRRLTADNPQQQARIQELEKLIAVRLAISQRTIDLRRQQSLAAALRVVETDKGKQTMDEIRQKIAQMQAKENQLLSQRIKESQASIRRTVFTFTIATCVSLLLLAAIYYLIRRDIFQRQQEADKQNQLLMQLQQEQQQIRQSEARYRSLVTATAQAVWTTNAQGEIVEDIPSWRSLTGQNEAEFKNSGFLGVIHPEEREQALQSWRNAIATKSVYENEHRVQVADGSYRYFNVRAVPVLDDNGEIREWVGIHTDITQQKQAELVIQQSEERFRRAVLDAPLPIMLHTEDGEVLQINHTWEELTGYTHSDISTIEDWTEKAYGNRKVLVRDDIERLHKLDKRISEGEYTITTATGKTRIWEFYSAPLGKLSDGRSLVISTAIDITERKQAEAEILQLNATLEQRVAERTAQLQEANEELEGFAYSVAHDLRAPLRGMQGLSEALLEDYGNQLDELGREYAQHIINSSEQLEELIEDLLAYSRLSRAELKLQPVDLNAVVEEAISQVATEPKYPHANITVRSPLPLVQAHRTTLIQVITNLLSNAIKFVAVGVEPQIQIWAEAVEEDRLTRGQGGLGGQGRQGGQGRGGSVGSGHWKQLHSQPSTTNHQLL</sequence>
<keyword evidence="8" id="KW-0812">Transmembrane</keyword>
<dbReference type="InterPro" id="IPR007891">
    <property type="entry name" value="CHASE3"/>
</dbReference>
<feature type="compositionally biased region" description="Gly residues" evidence="7">
    <location>
        <begin position="663"/>
        <end position="683"/>
    </location>
</feature>
<organism evidence="12 13">
    <name type="scientific">Fischerella muscicola CCMEE 5323</name>
    <dbReference type="NCBI Taxonomy" id="2019572"/>
    <lineage>
        <taxon>Bacteria</taxon>
        <taxon>Bacillati</taxon>
        <taxon>Cyanobacteriota</taxon>
        <taxon>Cyanophyceae</taxon>
        <taxon>Nostocales</taxon>
        <taxon>Hapalosiphonaceae</taxon>
        <taxon>Fischerella</taxon>
    </lineage>
</organism>
<keyword evidence="3" id="KW-0597">Phosphoprotein</keyword>
<evidence type="ECO:0000313" key="12">
    <source>
        <dbReference type="EMBL" id="PLZ86098.1"/>
    </source>
</evidence>
<dbReference type="GO" id="GO:0000155">
    <property type="term" value="F:phosphorelay sensor kinase activity"/>
    <property type="evidence" value="ECO:0007669"/>
    <property type="project" value="InterPro"/>
</dbReference>
<evidence type="ECO:0000259" key="9">
    <source>
        <dbReference type="PROSITE" id="PS50109"/>
    </source>
</evidence>
<dbReference type="Gene3D" id="3.30.565.10">
    <property type="entry name" value="Histidine kinase-like ATPase, C-terminal domain"/>
    <property type="match status" value="1"/>
</dbReference>
<accession>A0A2N6JYM2</accession>
<feature type="domain" description="PAS" evidence="10">
    <location>
        <begin position="361"/>
        <end position="403"/>
    </location>
</feature>
<feature type="domain" description="PAS" evidence="10">
    <location>
        <begin position="235"/>
        <end position="305"/>
    </location>
</feature>
<dbReference type="Pfam" id="PF05227">
    <property type="entry name" value="CHASE3"/>
    <property type="match status" value="1"/>
</dbReference>
<dbReference type="NCBIfam" id="TIGR00229">
    <property type="entry name" value="sensory_box"/>
    <property type="match status" value="2"/>
</dbReference>
<dbReference type="SMART" id="SM00086">
    <property type="entry name" value="PAC"/>
    <property type="match status" value="2"/>
</dbReference>
<feature type="domain" description="PAC" evidence="11">
    <location>
        <begin position="308"/>
        <end position="360"/>
    </location>
</feature>
<dbReference type="SMART" id="SM00388">
    <property type="entry name" value="HisKA"/>
    <property type="match status" value="1"/>
</dbReference>
<dbReference type="EMBL" id="NRQW01000480">
    <property type="protein sequence ID" value="PLZ86098.1"/>
    <property type="molecule type" value="Genomic_DNA"/>
</dbReference>
<proteinExistence type="predicted"/>
<feature type="region of interest" description="Disordered" evidence="7">
    <location>
        <begin position="662"/>
        <end position="702"/>
    </location>
</feature>
<evidence type="ECO:0000256" key="2">
    <source>
        <dbReference type="ARBA" id="ARBA00012438"/>
    </source>
</evidence>
<evidence type="ECO:0000259" key="10">
    <source>
        <dbReference type="PROSITE" id="PS50112"/>
    </source>
</evidence>
<dbReference type="RefSeq" id="WP_102205577.1">
    <property type="nucleotide sequence ID" value="NZ_CAWNVR010000602.1"/>
</dbReference>
<evidence type="ECO:0000256" key="1">
    <source>
        <dbReference type="ARBA" id="ARBA00000085"/>
    </source>
</evidence>
<dbReference type="CDD" id="cd00082">
    <property type="entry name" value="HisKA"/>
    <property type="match status" value="1"/>
</dbReference>
<keyword evidence="4" id="KW-0808">Transferase</keyword>
<dbReference type="PANTHER" id="PTHR43304:SF1">
    <property type="entry name" value="PAC DOMAIN-CONTAINING PROTEIN"/>
    <property type="match status" value="1"/>
</dbReference>
<dbReference type="InterPro" id="IPR003661">
    <property type="entry name" value="HisK_dim/P_dom"/>
</dbReference>
<evidence type="ECO:0000256" key="6">
    <source>
        <dbReference type="SAM" id="Coils"/>
    </source>
</evidence>
<dbReference type="InterPro" id="IPR001610">
    <property type="entry name" value="PAC"/>
</dbReference>
<dbReference type="Gene3D" id="1.10.287.130">
    <property type="match status" value="1"/>
</dbReference>
<evidence type="ECO:0000256" key="3">
    <source>
        <dbReference type="ARBA" id="ARBA00022553"/>
    </source>
</evidence>
<name>A0A2N6JYM2_FISMU</name>
<evidence type="ECO:0000256" key="5">
    <source>
        <dbReference type="ARBA" id="ARBA00022777"/>
    </source>
</evidence>
<dbReference type="FunFam" id="1.10.287.130:FF:000070">
    <property type="entry name" value="Histidine kinase sensor protein"/>
    <property type="match status" value="1"/>
</dbReference>
<evidence type="ECO:0000313" key="13">
    <source>
        <dbReference type="Proteomes" id="UP000235036"/>
    </source>
</evidence>
<dbReference type="InterPro" id="IPR036097">
    <property type="entry name" value="HisK_dim/P_sf"/>
</dbReference>
<feature type="coiled-coil region" evidence="6">
    <location>
        <begin position="208"/>
        <end position="245"/>
    </location>
</feature>
<dbReference type="SUPFAM" id="SSF55785">
    <property type="entry name" value="PYP-like sensor domain (PAS domain)"/>
    <property type="match status" value="2"/>
</dbReference>
<dbReference type="Pfam" id="PF08447">
    <property type="entry name" value="PAS_3"/>
    <property type="match status" value="1"/>
</dbReference>
<dbReference type="InterPro" id="IPR000014">
    <property type="entry name" value="PAS"/>
</dbReference>
<dbReference type="InterPro" id="IPR000700">
    <property type="entry name" value="PAS-assoc_C"/>
</dbReference>
<feature type="compositionally biased region" description="Polar residues" evidence="7">
    <location>
        <begin position="690"/>
        <end position="702"/>
    </location>
</feature>
<protein>
    <recommendedName>
        <fullName evidence="2">histidine kinase</fullName>
        <ecNumber evidence="2">2.7.13.3</ecNumber>
    </recommendedName>
</protein>
<dbReference type="EC" id="2.7.13.3" evidence="2"/>
<comment type="catalytic activity">
    <reaction evidence="1">
        <text>ATP + protein L-histidine = ADP + protein N-phospho-L-histidine.</text>
        <dbReference type="EC" id="2.7.13.3"/>
    </reaction>
</comment>
<dbReference type="InterPro" id="IPR035965">
    <property type="entry name" value="PAS-like_dom_sf"/>
</dbReference>
<evidence type="ECO:0000256" key="7">
    <source>
        <dbReference type="SAM" id="MobiDB-lite"/>
    </source>
</evidence>
<evidence type="ECO:0000256" key="4">
    <source>
        <dbReference type="ARBA" id="ARBA00022679"/>
    </source>
</evidence>
<dbReference type="PROSITE" id="PS50109">
    <property type="entry name" value="HIS_KIN"/>
    <property type="match status" value="1"/>
</dbReference>
<dbReference type="PANTHER" id="PTHR43304">
    <property type="entry name" value="PHYTOCHROME-LIKE PROTEIN CPH1"/>
    <property type="match status" value="1"/>
</dbReference>
<reference evidence="12 13" key="1">
    <citation type="submission" date="2017-08" db="EMBL/GenBank/DDBJ databases">
        <title>Genomes of Fischerella (Mastigocladus) sp. strains.</title>
        <authorList>
            <person name="Miller S.R."/>
        </authorList>
    </citation>
    <scope>NUCLEOTIDE SEQUENCE [LARGE SCALE GENOMIC DNA]</scope>
    <source>
        <strain evidence="12 13">CCMEE 5323</strain>
    </source>
</reference>
<keyword evidence="8" id="KW-1133">Transmembrane helix</keyword>
<dbReference type="Proteomes" id="UP000235036">
    <property type="component" value="Unassembled WGS sequence"/>
</dbReference>
<comment type="caution">
    <text evidence="12">The sequence shown here is derived from an EMBL/GenBank/DDBJ whole genome shotgun (WGS) entry which is preliminary data.</text>
</comment>
<dbReference type="Gene3D" id="3.30.450.20">
    <property type="entry name" value="PAS domain"/>
    <property type="match status" value="2"/>
</dbReference>
<dbReference type="SMART" id="SM00091">
    <property type="entry name" value="PAS"/>
    <property type="match status" value="2"/>
</dbReference>
<dbReference type="InterPro" id="IPR013655">
    <property type="entry name" value="PAS_fold_3"/>
</dbReference>
<keyword evidence="6" id="KW-0175">Coiled coil</keyword>
<dbReference type="CDD" id="cd00130">
    <property type="entry name" value="PAS"/>
    <property type="match status" value="2"/>
</dbReference>
<keyword evidence="8" id="KW-0472">Membrane</keyword>
<evidence type="ECO:0000259" key="11">
    <source>
        <dbReference type="PROSITE" id="PS50113"/>
    </source>
</evidence>
<keyword evidence="5" id="KW-0418">Kinase</keyword>
<keyword evidence="13" id="KW-1185">Reference proteome</keyword>
<feature type="domain" description="PAC" evidence="11">
    <location>
        <begin position="436"/>
        <end position="488"/>
    </location>
</feature>
<feature type="coiled-coil region" evidence="6">
    <location>
        <begin position="479"/>
        <end position="510"/>
    </location>
</feature>
<gene>
    <name evidence="12" type="ORF">CEN44_20735</name>
</gene>
<dbReference type="Pfam" id="PF13426">
    <property type="entry name" value="PAS_9"/>
    <property type="match status" value="1"/>
</dbReference>
<dbReference type="InterPro" id="IPR005467">
    <property type="entry name" value="His_kinase_dom"/>
</dbReference>
<dbReference type="CDD" id="cd19410">
    <property type="entry name" value="HK9-like_sensor"/>
    <property type="match status" value="1"/>
</dbReference>
<dbReference type="InterPro" id="IPR036890">
    <property type="entry name" value="HATPase_C_sf"/>
</dbReference>